<dbReference type="SUPFAM" id="SSF53756">
    <property type="entry name" value="UDP-Glycosyltransferase/glycogen phosphorylase"/>
    <property type="match status" value="1"/>
</dbReference>
<evidence type="ECO:0000313" key="2">
    <source>
        <dbReference type="Proteomes" id="UP001595840"/>
    </source>
</evidence>
<gene>
    <name evidence="1" type="ORF">ACFOX3_19020</name>
</gene>
<dbReference type="Pfam" id="PF13692">
    <property type="entry name" value="Glyco_trans_1_4"/>
    <property type="match status" value="1"/>
</dbReference>
<dbReference type="Proteomes" id="UP001595840">
    <property type="component" value="Unassembled WGS sequence"/>
</dbReference>
<dbReference type="RefSeq" id="WP_290260800.1">
    <property type="nucleotide sequence ID" value="NZ_JAUFQG010000004.1"/>
</dbReference>
<proteinExistence type="predicted"/>
<keyword evidence="1" id="KW-0328">Glycosyltransferase</keyword>
<keyword evidence="1" id="KW-0808">Transferase</keyword>
<dbReference type="EC" id="2.4.-.-" evidence="1"/>
<dbReference type="Gene3D" id="3.40.50.2000">
    <property type="entry name" value="Glycogen Phosphorylase B"/>
    <property type="match status" value="2"/>
</dbReference>
<evidence type="ECO:0000313" key="1">
    <source>
        <dbReference type="EMBL" id="MFC4364408.1"/>
    </source>
</evidence>
<dbReference type="EMBL" id="JBHSCX010000025">
    <property type="protein sequence ID" value="MFC4364408.1"/>
    <property type="molecule type" value="Genomic_DNA"/>
</dbReference>
<comment type="caution">
    <text evidence="1">The sequence shown here is derived from an EMBL/GenBank/DDBJ whole genome shotgun (WGS) entry which is preliminary data.</text>
</comment>
<dbReference type="GO" id="GO:0016757">
    <property type="term" value="F:glycosyltransferase activity"/>
    <property type="evidence" value="ECO:0007669"/>
    <property type="project" value="UniProtKB-KW"/>
</dbReference>
<organism evidence="1 2">
    <name type="scientific">Simiduia curdlanivorans</name>
    <dbReference type="NCBI Taxonomy" id="1492769"/>
    <lineage>
        <taxon>Bacteria</taxon>
        <taxon>Pseudomonadati</taxon>
        <taxon>Pseudomonadota</taxon>
        <taxon>Gammaproteobacteria</taxon>
        <taxon>Cellvibrionales</taxon>
        <taxon>Cellvibrionaceae</taxon>
        <taxon>Simiduia</taxon>
    </lineage>
</organism>
<accession>A0ABV8V921</accession>
<keyword evidence="2" id="KW-1185">Reference proteome</keyword>
<name>A0ABV8V921_9GAMM</name>
<sequence>MNTKLNILWLSHLVPYPPKGGVLMRSYYLSRHLAEHHNVDLVAQIQPNLISPFFPSVEEGLETSKQHLGSIFRTTIFSPMDCGNGTFNKLFLALKCLFMNTPYSVEWHNSRIFKESVENLLSERKYDLIHIDTIGLCQFIPDKETTMLALDHHNIESSMMLRRSKKCSNFFKKAYYFLEYIKLNRYENAQCPRSKIHITCSDPDSKQLLRRFPKCKILDIPNPVPRQSSKNQRTPSKESPKALFIGGLDWYPNTDAVQHFLDELALPLIEANQSLTIDIIGKNPNDSIVSASKRFKNVKLHGFVPEIAPFYINSNLYICPIRDGGGTKLKVIDAMINEQAVIGYPEAFEGLDVTDGLNAIICSSREEFLTKFTHYINDIEKILSIGQEARRYAESVHSDDVAGKKLLEFYTANTRKDD</sequence>
<protein>
    <submittedName>
        <fullName evidence="1">Glycosyltransferase</fullName>
        <ecNumber evidence="1">2.4.-.-</ecNumber>
    </submittedName>
</protein>
<reference evidence="2" key="1">
    <citation type="journal article" date="2019" name="Int. J. Syst. Evol. Microbiol.">
        <title>The Global Catalogue of Microorganisms (GCM) 10K type strain sequencing project: providing services to taxonomists for standard genome sequencing and annotation.</title>
        <authorList>
            <consortium name="The Broad Institute Genomics Platform"/>
            <consortium name="The Broad Institute Genome Sequencing Center for Infectious Disease"/>
            <person name="Wu L."/>
            <person name="Ma J."/>
        </authorList>
    </citation>
    <scope>NUCLEOTIDE SEQUENCE [LARGE SCALE GENOMIC DNA]</scope>
    <source>
        <strain evidence="2">CECT 8570</strain>
    </source>
</reference>